<evidence type="ECO:0000313" key="1">
    <source>
        <dbReference type="EMBL" id="KAK1861129.1"/>
    </source>
</evidence>
<proteinExistence type="predicted"/>
<organism evidence="1 2">
    <name type="scientific">Pyropia yezoensis</name>
    <name type="common">Susabi-nori</name>
    <name type="synonym">Porphyra yezoensis</name>
    <dbReference type="NCBI Taxonomy" id="2788"/>
    <lineage>
        <taxon>Eukaryota</taxon>
        <taxon>Rhodophyta</taxon>
        <taxon>Bangiophyceae</taxon>
        <taxon>Bangiales</taxon>
        <taxon>Bangiaceae</taxon>
        <taxon>Pyropia</taxon>
    </lineage>
</organism>
<dbReference type="EMBL" id="CM020618">
    <property type="protein sequence ID" value="KAK1861129.1"/>
    <property type="molecule type" value="Genomic_DNA"/>
</dbReference>
<sequence length="172" mass="18846">MIAVGRKRVALLQTAVNTFNEETDAPFITDVKHISDRCKLLMDQFERENKDRERKRGEEEQLLLSELDQLLKNALEDKEKWMDAREAAEEAKDKKEARLRLQGAQSRDSMLNRRPLPPGELERTGDCGDREVTGSAAGQGVGDAPINDGGAAASPERPSGRGVGYGKGALGG</sequence>
<comment type="caution">
    <text evidence="1">The sequence shown here is derived from an EMBL/GenBank/DDBJ whole genome shotgun (WGS) entry which is preliminary data.</text>
</comment>
<accession>A0ACC3BTU4</accession>
<gene>
    <name evidence="1" type="ORF">I4F81_003713</name>
</gene>
<protein>
    <submittedName>
        <fullName evidence="1">Uncharacterized protein</fullName>
    </submittedName>
</protein>
<reference evidence="1" key="1">
    <citation type="submission" date="2019-11" db="EMBL/GenBank/DDBJ databases">
        <title>Nori genome reveals adaptations in red seaweeds to the harsh intertidal environment.</title>
        <authorList>
            <person name="Wang D."/>
            <person name="Mao Y."/>
        </authorList>
    </citation>
    <scope>NUCLEOTIDE SEQUENCE</scope>
    <source>
        <tissue evidence="1">Gametophyte</tissue>
    </source>
</reference>
<keyword evidence="2" id="KW-1185">Reference proteome</keyword>
<evidence type="ECO:0000313" key="2">
    <source>
        <dbReference type="Proteomes" id="UP000798662"/>
    </source>
</evidence>
<dbReference type="Proteomes" id="UP000798662">
    <property type="component" value="Chromosome 1"/>
</dbReference>
<name>A0ACC3BTU4_PYRYE</name>